<evidence type="ECO:0000256" key="1">
    <source>
        <dbReference type="SAM" id="MobiDB-lite"/>
    </source>
</evidence>
<accession>A0A7W9UG36</accession>
<comment type="caution">
    <text evidence="3">The sequence shown here is derived from an EMBL/GenBank/DDBJ whole genome shotgun (WGS) entry which is preliminary data.</text>
</comment>
<dbReference type="SUPFAM" id="SSF53901">
    <property type="entry name" value="Thiolase-like"/>
    <property type="match status" value="2"/>
</dbReference>
<reference evidence="3 4" key="1">
    <citation type="submission" date="2020-08" db="EMBL/GenBank/DDBJ databases">
        <title>Sequencing the genomes of 1000 actinobacteria strains.</title>
        <authorList>
            <person name="Klenk H.-P."/>
        </authorList>
    </citation>
    <scope>NUCLEOTIDE SEQUENCE [LARGE SCALE GENOMIC DNA]</scope>
    <source>
        <strain evidence="3 4">DSM 43582</strain>
    </source>
</reference>
<dbReference type="Pfam" id="PF08545">
    <property type="entry name" value="ACP_syn_III"/>
    <property type="match status" value="1"/>
</dbReference>
<dbReference type="Gene3D" id="3.40.47.10">
    <property type="match status" value="2"/>
</dbReference>
<feature type="compositionally biased region" description="Low complexity" evidence="1">
    <location>
        <begin position="310"/>
        <end position="334"/>
    </location>
</feature>
<dbReference type="RefSeq" id="WP_083905849.1">
    <property type="nucleotide sequence ID" value="NZ_JACHIT010000001.1"/>
</dbReference>
<evidence type="ECO:0000313" key="3">
    <source>
        <dbReference type="EMBL" id="MBB5911854.1"/>
    </source>
</evidence>
<dbReference type="PANTHER" id="PTHR34069:SF2">
    <property type="entry name" value="BETA-KETOACYL-[ACYL-CARRIER-PROTEIN] SYNTHASE III"/>
    <property type="match status" value="1"/>
</dbReference>
<evidence type="ECO:0000313" key="4">
    <source>
        <dbReference type="Proteomes" id="UP000540412"/>
    </source>
</evidence>
<dbReference type="EMBL" id="JACHIT010000001">
    <property type="protein sequence ID" value="MBB5911854.1"/>
    <property type="molecule type" value="Genomic_DNA"/>
</dbReference>
<proteinExistence type="predicted"/>
<dbReference type="GO" id="GO:0006633">
    <property type="term" value="P:fatty acid biosynthetic process"/>
    <property type="evidence" value="ECO:0007669"/>
    <property type="project" value="InterPro"/>
</dbReference>
<dbReference type="InterPro" id="IPR016039">
    <property type="entry name" value="Thiolase-like"/>
</dbReference>
<keyword evidence="4" id="KW-1185">Reference proteome</keyword>
<sequence>MGVRITSTGISRDADTFSIVDHSGRAARRSLERAGIRPDQVGVLINAGVFRDSNTVEPAVSALIQKSAGIGLDYRSGDSRSFSFDLMNGAVGVLNAVQVAQSVLTTGSAEHVLIVSGDTHPSLARGAADDEFPYATASAALLLENTARDEGFGRVHTSTGDGTPAVESYVDVATMGTVGRTLMTVEREPGFEDRLLDVALEVARAALDEADDIDLAATAVIASTPSAAFPQRLADKLGIAAVRLPELEAGDPHTAALPLAYDHAVREDSLAGYTRVLFVAAGAGPSAAAVLYRLPAGERNPSPAAEQNLSSAAVPHPSPAAVQHPSPAAVGAAG</sequence>
<organism evidence="3 4">
    <name type="scientific">Nocardia transvalensis</name>
    <dbReference type="NCBI Taxonomy" id="37333"/>
    <lineage>
        <taxon>Bacteria</taxon>
        <taxon>Bacillati</taxon>
        <taxon>Actinomycetota</taxon>
        <taxon>Actinomycetes</taxon>
        <taxon>Mycobacteriales</taxon>
        <taxon>Nocardiaceae</taxon>
        <taxon>Nocardia</taxon>
    </lineage>
</organism>
<dbReference type="GO" id="GO:0004315">
    <property type="term" value="F:3-oxoacyl-[acyl-carrier-protein] synthase activity"/>
    <property type="evidence" value="ECO:0007669"/>
    <property type="project" value="InterPro"/>
</dbReference>
<dbReference type="InterPro" id="IPR013751">
    <property type="entry name" value="ACP_syn_III_N"/>
</dbReference>
<dbReference type="Proteomes" id="UP000540412">
    <property type="component" value="Unassembled WGS sequence"/>
</dbReference>
<keyword evidence="3" id="KW-0012">Acyltransferase</keyword>
<gene>
    <name evidence="3" type="ORF">BJY24_000721</name>
</gene>
<dbReference type="PANTHER" id="PTHR34069">
    <property type="entry name" value="3-OXOACYL-[ACYL-CARRIER-PROTEIN] SYNTHASE 3"/>
    <property type="match status" value="1"/>
</dbReference>
<keyword evidence="3" id="KW-0808">Transferase</keyword>
<protein>
    <submittedName>
        <fullName evidence="3">3-oxoacyl-[acyl-carrier-protein] synthase-3</fullName>
        <ecNumber evidence="3">2.3.1.180</ecNumber>
    </submittedName>
</protein>
<feature type="domain" description="Beta-ketoacyl-[acyl-carrier-protein] synthase III N-terminal" evidence="2">
    <location>
        <begin position="84"/>
        <end position="156"/>
    </location>
</feature>
<name>A0A7W9UG36_9NOCA</name>
<dbReference type="GO" id="GO:0044550">
    <property type="term" value="P:secondary metabolite biosynthetic process"/>
    <property type="evidence" value="ECO:0007669"/>
    <property type="project" value="TreeGrafter"/>
</dbReference>
<dbReference type="AlphaFoldDB" id="A0A7W9UG36"/>
<dbReference type="EC" id="2.3.1.180" evidence="3"/>
<evidence type="ECO:0000259" key="2">
    <source>
        <dbReference type="Pfam" id="PF08545"/>
    </source>
</evidence>
<feature type="region of interest" description="Disordered" evidence="1">
    <location>
        <begin position="301"/>
        <end position="334"/>
    </location>
</feature>
<dbReference type="GO" id="GO:0033818">
    <property type="term" value="F:beta-ketoacyl-acyl-carrier-protein synthase III activity"/>
    <property type="evidence" value="ECO:0007669"/>
    <property type="project" value="UniProtKB-EC"/>
</dbReference>